<feature type="domain" description="DNA2/NAM7 helicase helicase" evidence="13">
    <location>
        <begin position="810"/>
        <end position="924"/>
    </location>
</feature>
<dbReference type="Pfam" id="PF13087">
    <property type="entry name" value="AAA_12"/>
    <property type="match status" value="1"/>
</dbReference>
<comment type="caution">
    <text evidence="17">The sequence shown here is derived from an EMBL/GenBank/DDBJ whole genome shotgun (WGS) entry which is preliminary data.</text>
</comment>
<comment type="catalytic activity">
    <reaction evidence="11">
        <text>ATP + H2O = ADP + phosphate + H(+)</text>
        <dbReference type="Rhea" id="RHEA:13065"/>
        <dbReference type="ChEBI" id="CHEBI:15377"/>
        <dbReference type="ChEBI" id="CHEBI:15378"/>
        <dbReference type="ChEBI" id="CHEBI:30616"/>
        <dbReference type="ChEBI" id="CHEBI:43474"/>
        <dbReference type="ChEBI" id="CHEBI:456216"/>
        <dbReference type="EC" id="3.6.4.13"/>
    </reaction>
</comment>
<dbReference type="Pfam" id="PF21635">
    <property type="entry name" value="Mov-10_helical"/>
    <property type="match status" value="1"/>
</dbReference>
<dbReference type="OrthoDB" id="6513042at2759"/>
<dbReference type="InterPro" id="IPR027417">
    <property type="entry name" value="P-loop_NTPase"/>
</dbReference>
<evidence type="ECO:0000259" key="13">
    <source>
        <dbReference type="Pfam" id="PF13086"/>
    </source>
</evidence>
<dbReference type="STRING" id="1806994.A0A507C402"/>
<dbReference type="Pfam" id="PF21634">
    <property type="entry name" value="MOV-10_beta-barrel"/>
    <property type="match status" value="1"/>
</dbReference>
<name>A0A507C402_9FUNG</name>
<dbReference type="GO" id="GO:0005524">
    <property type="term" value="F:ATP binding"/>
    <property type="evidence" value="ECO:0007669"/>
    <property type="project" value="UniProtKB-KW"/>
</dbReference>
<dbReference type="InterPro" id="IPR026122">
    <property type="entry name" value="MOV-10/SDE3_DEXXQ/H-box"/>
</dbReference>
<dbReference type="AlphaFoldDB" id="A0A507C402"/>
<keyword evidence="18" id="KW-1185">Reference proteome</keyword>
<dbReference type="InterPro" id="IPR041677">
    <property type="entry name" value="DNA2/NAM7_AAA_11"/>
</dbReference>
<dbReference type="EC" id="3.6.4.13" evidence="3"/>
<evidence type="ECO:0000256" key="1">
    <source>
        <dbReference type="ARBA" id="ARBA00004331"/>
    </source>
</evidence>
<evidence type="ECO:0000313" key="17">
    <source>
        <dbReference type="EMBL" id="TPX32696.1"/>
    </source>
</evidence>
<dbReference type="Proteomes" id="UP000319731">
    <property type="component" value="Unassembled WGS sequence"/>
</dbReference>
<keyword evidence="8" id="KW-0067">ATP-binding</keyword>
<organism evidence="17 18">
    <name type="scientific">Synchytrium microbalum</name>
    <dbReference type="NCBI Taxonomy" id="1806994"/>
    <lineage>
        <taxon>Eukaryota</taxon>
        <taxon>Fungi</taxon>
        <taxon>Fungi incertae sedis</taxon>
        <taxon>Chytridiomycota</taxon>
        <taxon>Chytridiomycota incertae sedis</taxon>
        <taxon>Chytridiomycetes</taxon>
        <taxon>Synchytriales</taxon>
        <taxon>Synchytriaceae</taxon>
        <taxon>Synchytrium</taxon>
    </lineage>
</organism>
<dbReference type="InterPro" id="IPR049080">
    <property type="entry name" value="MOV-10-like_beta-barrel"/>
</dbReference>
<evidence type="ECO:0000256" key="4">
    <source>
        <dbReference type="ARBA" id="ARBA00022490"/>
    </source>
</evidence>
<dbReference type="InterPro" id="IPR047187">
    <property type="entry name" value="SF1_C_Upf1"/>
</dbReference>
<feature type="region of interest" description="Disordered" evidence="12">
    <location>
        <begin position="1202"/>
        <end position="1233"/>
    </location>
</feature>
<dbReference type="Gene3D" id="3.40.50.300">
    <property type="entry name" value="P-loop containing nucleotide triphosphate hydrolases"/>
    <property type="match status" value="2"/>
</dbReference>
<dbReference type="GO" id="GO:0032574">
    <property type="term" value="F:5'-3' RNA helicase activity"/>
    <property type="evidence" value="ECO:0007669"/>
    <property type="project" value="InterPro"/>
</dbReference>
<evidence type="ECO:0000256" key="5">
    <source>
        <dbReference type="ARBA" id="ARBA00022741"/>
    </source>
</evidence>
<accession>A0A507C402</accession>
<evidence type="ECO:0000256" key="2">
    <source>
        <dbReference type="ARBA" id="ARBA00005601"/>
    </source>
</evidence>
<feature type="domain" description="DNA2/NAM7 helicase helicase" evidence="13">
    <location>
        <begin position="713"/>
        <end position="805"/>
    </location>
</feature>
<evidence type="ECO:0000256" key="7">
    <source>
        <dbReference type="ARBA" id="ARBA00022806"/>
    </source>
</evidence>
<feature type="domain" description="Helicase MOV-10 helical" evidence="16">
    <location>
        <begin position="552"/>
        <end position="582"/>
    </location>
</feature>
<feature type="region of interest" description="Disordered" evidence="12">
    <location>
        <begin position="292"/>
        <end position="313"/>
    </location>
</feature>
<dbReference type="RefSeq" id="XP_031023853.1">
    <property type="nucleotide sequence ID" value="XM_031170128.1"/>
</dbReference>
<keyword evidence="6" id="KW-0378">Hydrolase</keyword>
<dbReference type="PANTHER" id="PTHR45418:SF1">
    <property type="entry name" value="CANCER_TESTIS ANTIGEN 55"/>
    <property type="match status" value="1"/>
</dbReference>
<keyword evidence="9" id="KW-0694">RNA-binding</keyword>
<feature type="compositionally biased region" description="Polar residues" evidence="12">
    <location>
        <begin position="128"/>
        <end position="138"/>
    </location>
</feature>
<dbReference type="InterPro" id="IPR041679">
    <property type="entry name" value="DNA2/NAM7-like_C"/>
</dbReference>
<dbReference type="GO" id="GO:0031047">
    <property type="term" value="P:regulatory ncRNA-mediated gene silencing"/>
    <property type="evidence" value="ECO:0007669"/>
    <property type="project" value="UniProtKB-KW"/>
</dbReference>
<keyword evidence="5" id="KW-0547">Nucleotide-binding</keyword>
<sequence>MNSASTPEREDNVFVDITNIPYDIQRSHVWAAVNAIGLKPMSCLVLRAQNPHERSYARVRFSNTQHAVMLVQQGLVIMNEFRCTASFTPPITSSSPGGFASAASINFSLPSRPSSESSIPITRSSTPVNRVTRSQTRYNTTATPPPASAPVANSFSFVDRQSAATATDGLAAPSNEPPAVNPCDVLSGSAVPEGVKDYTHCINGVYPNGMPRYVAEADQYIRSFISYIARLPHDARPKSGDEIKEKFRYFRTYISKSIGITPGSAVHHMNQLKVFKHTSRHKLVFTNLEQYGPQAGDETGASSPSRNGTLHRPGQRIRRTDLVILNSSRAELEADKNGVKIGQPQEALSVLSENDPRFIGLEDDALTIKQSDEVIKITFTIRVDRGRPDVTLTKHPYFLNPMGDDLTITVKSRDDQSDPLVVSSRRMTFLELTLKPRNVGYLLGVICFEFGTFVICRYVNVHVQDGAYITPADEPRASESVTTTPITAAISSNRRKLRAVRPVADSNNPPLRGRPPPRPNFQAFENPLLQYHVPKEMRRRFDLGEYKELDNMTFSLSYDKYSATFATLCWLEELQMEVDIRKYDMHGVELIEAGPLYQLKVPGLAEKRPSVMYGDKVTVMASDDPTETRYEGYTHRVEQEQVLLSFHDRFRQRVFVRGRKFNIMFQFNRTPIKRQHQALDLTKTLPREVLFPSIAPPRATSAKPADLSGLRGLNEEQTAAVRNVVENSCSYLPYVIFGPPGTGKTRTLTECIMQTYQNRKSDSVHILAFAPRYYCFETVNVKVLTHYAALSSNSAADQICERISGMFSRSMMFRLNAYRRERAELSAKVMEYSRYSESTGIFDTPTKQEMMAYTVVVVTAVSGGLLYSMGLPRGHFTHFFIDEAGHCIEPEFWIGIAGLMDTTPGRSQIVLAGDPMQLGPVLRSDIVKQFGLHRSYLERLTELPVYKPKQSQDGSHAQYENPHLVTKLVRNYRSHPALLTLPNQLFYNSDLIPAADVAMRESLSTLPFLPNRNQFPLVFVGVNGKDMQEAASPSWYNPDEVSMVNQWVDKLRSAPRSYGISSDQIGVITPYRRQVQRLRNRLQPSHGDAIKVASVEEFQGQERRIIIISTVRSSAKYFEHDSVHNLGFLRNPKRFNVAITRAKALLVVIGNPVVLSSDKHWKALIDYCRDNKAIVGYDPQLADPTDAMSGLLTALDRMRMAQDEDDDDNAQQQGANGASLVTNVEEPEWNPNE</sequence>
<proteinExistence type="inferred from homology"/>
<dbReference type="Pfam" id="PF13086">
    <property type="entry name" value="AAA_11"/>
    <property type="match status" value="2"/>
</dbReference>
<comment type="subcellular location">
    <subcellularLocation>
        <location evidence="1">Cytoplasm</location>
        <location evidence="1">Cytoplasmic ribonucleoprotein granule</location>
    </subcellularLocation>
</comment>
<dbReference type="GO" id="GO:0036464">
    <property type="term" value="C:cytoplasmic ribonucleoprotein granule"/>
    <property type="evidence" value="ECO:0007669"/>
    <property type="project" value="UniProtKB-SubCell"/>
</dbReference>
<feature type="region of interest" description="Disordered" evidence="12">
    <location>
        <begin position="110"/>
        <end position="153"/>
    </location>
</feature>
<dbReference type="InterPro" id="IPR049079">
    <property type="entry name" value="Mov-10_helical"/>
</dbReference>
<evidence type="ECO:0000256" key="8">
    <source>
        <dbReference type="ARBA" id="ARBA00022840"/>
    </source>
</evidence>
<dbReference type="SUPFAM" id="SSF52540">
    <property type="entry name" value="P-loop containing nucleoside triphosphate hydrolases"/>
    <property type="match status" value="1"/>
</dbReference>
<evidence type="ECO:0000256" key="9">
    <source>
        <dbReference type="ARBA" id="ARBA00022884"/>
    </source>
</evidence>
<keyword evidence="10" id="KW-0943">RNA-mediated gene silencing</keyword>
<feature type="domain" description="Helicase MOV-10-like beta-barrel" evidence="15">
    <location>
        <begin position="583"/>
        <end position="665"/>
    </location>
</feature>
<dbReference type="GO" id="GO:0016787">
    <property type="term" value="F:hydrolase activity"/>
    <property type="evidence" value="ECO:0007669"/>
    <property type="project" value="UniProtKB-KW"/>
</dbReference>
<keyword evidence="4" id="KW-0963">Cytoplasm</keyword>
<evidence type="ECO:0000313" key="18">
    <source>
        <dbReference type="Proteomes" id="UP000319731"/>
    </source>
</evidence>
<evidence type="ECO:0000259" key="14">
    <source>
        <dbReference type="Pfam" id="PF13087"/>
    </source>
</evidence>
<evidence type="ECO:0000256" key="3">
    <source>
        <dbReference type="ARBA" id="ARBA00012552"/>
    </source>
</evidence>
<comment type="similarity">
    <text evidence="2">Belongs to the DNA2/NAM7 helicase family. SDE3 subfamily.</text>
</comment>
<dbReference type="GO" id="GO:0003723">
    <property type="term" value="F:RNA binding"/>
    <property type="evidence" value="ECO:0007669"/>
    <property type="project" value="UniProtKB-KW"/>
</dbReference>
<evidence type="ECO:0000259" key="15">
    <source>
        <dbReference type="Pfam" id="PF21634"/>
    </source>
</evidence>
<dbReference type="EMBL" id="QEAO01000027">
    <property type="protein sequence ID" value="TPX32696.1"/>
    <property type="molecule type" value="Genomic_DNA"/>
</dbReference>
<gene>
    <name evidence="17" type="ORF">SmJEL517_g04200</name>
</gene>
<dbReference type="CDD" id="cd18038">
    <property type="entry name" value="DEXXQc_Helz-like"/>
    <property type="match status" value="1"/>
</dbReference>
<dbReference type="GeneID" id="42005425"/>
<evidence type="ECO:0000256" key="6">
    <source>
        <dbReference type="ARBA" id="ARBA00022801"/>
    </source>
</evidence>
<feature type="domain" description="DNA2/NAM7 helicase-like C-terminal" evidence="14">
    <location>
        <begin position="960"/>
        <end position="1151"/>
    </location>
</feature>
<evidence type="ECO:0000256" key="10">
    <source>
        <dbReference type="ARBA" id="ARBA00023158"/>
    </source>
</evidence>
<dbReference type="PANTHER" id="PTHR45418">
    <property type="entry name" value="CANCER/TESTIS ANTIGEN 55"/>
    <property type="match status" value="1"/>
</dbReference>
<evidence type="ECO:0000259" key="16">
    <source>
        <dbReference type="Pfam" id="PF21635"/>
    </source>
</evidence>
<reference evidence="17 18" key="1">
    <citation type="journal article" date="2019" name="Sci. Rep.">
        <title>Comparative genomics of chytrid fungi reveal insights into the obligate biotrophic and pathogenic lifestyle of Synchytrium endobioticum.</title>
        <authorList>
            <person name="van de Vossenberg B.T.L.H."/>
            <person name="Warris S."/>
            <person name="Nguyen H.D.T."/>
            <person name="van Gent-Pelzer M.P.E."/>
            <person name="Joly D.L."/>
            <person name="van de Geest H.C."/>
            <person name="Bonants P.J.M."/>
            <person name="Smith D.S."/>
            <person name="Levesque C.A."/>
            <person name="van der Lee T.A.J."/>
        </authorList>
    </citation>
    <scope>NUCLEOTIDE SEQUENCE [LARGE SCALE GENOMIC DNA]</scope>
    <source>
        <strain evidence="17 18">JEL517</strain>
    </source>
</reference>
<feature type="compositionally biased region" description="Low complexity" evidence="12">
    <location>
        <begin position="110"/>
        <end position="127"/>
    </location>
</feature>
<keyword evidence="7" id="KW-0347">Helicase</keyword>
<dbReference type="FunFam" id="3.40.50.300:FF:000608">
    <property type="entry name" value="Mov10 RISC complex RNA helicase"/>
    <property type="match status" value="1"/>
</dbReference>
<evidence type="ECO:0000256" key="11">
    <source>
        <dbReference type="ARBA" id="ARBA00047984"/>
    </source>
</evidence>
<evidence type="ECO:0000256" key="12">
    <source>
        <dbReference type="SAM" id="MobiDB-lite"/>
    </source>
</evidence>
<protein>
    <recommendedName>
        <fullName evidence="3">RNA helicase</fullName>
        <ecNumber evidence="3">3.6.4.13</ecNumber>
    </recommendedName>
</protein>
<dbReference type="CDD" id="cd18808">
    <property type="entry name" value="SF1_C_Upf1"/>
    <property type="match status" value="1"/>
</dbReference>